<dbReference type="Proteomes" id="UP000683507">
    <property type="component" value="Chromosome"/>
</dbReference>
<proteinExistence type="predicted"/>
<reference evidence="4" key="1">
    <citation type="submission" date="2021-04" db="EMBL/GenBank/DDBJ databases">
        <authorList>
            <person name="Rodrigo-Torres L."/>
            <person name="Arahal R. D."/>
            <person name="Lucena T."/>
        </authorList>
    </citation>
    <scope>NUCLEOTIDE SEQUENCE</scope>
    <source>
        <strain evidence="4">AS29M-1</strain>
    </source>
</reference>
<sequence length="579" mass="65447">MKKQIILLGLMITASFPTLANTISSRISSVTVYLNGAQVYRKAKTSLSKGTNEIIIDDVSPYLNTKSIQASTSGSPLILNVKHHIEYNDPVSVSEPLPEKIQSKIDLLEDSLFYQNLQLQKIRNQISNLDQEKRIITNNKTIRGEGKSDSLAIFMQAVEFYHEKLNVIENQLLELQITEHGLTQKVSSTNRELSELRNYSAHQKVQPQVKPQVHQIILTVHSDYDTEAEFFVNYLVNRAGWIPSYDLRATGAEDPVNLTYKASIYQKTGEDWDNVKLTLSTFNQSCSFTVPTLAMWEIQNKTELKYNQNQRNMLGYESTDTTMVIQQQSFYSNTLIPTNNATAAFTEFNGAIASNGFTIGTQQDQFILPKSLAGSMDKTLSNVEFTIKNRYSIKADGKETMMVVSNVDMKSHFNYISVPKLDTDAFLLANLTDWRKYNLLPAKANIYFNNSFVGETDIQPSQMSDTLALAVGRERGFEITRKKIEDEAQEKTISSNIKREITIELAVKNTTGETAEIELKDQIPVSKTDDIKVKQLNLNGARLNEKTGILSWKLELAPNEGKIIEFSYEIVHDKDIEVI</sequence>
<gene>
    <name evidence="4" type="ORF">CRYO30217_02823</name>
</gene>
<evidence type="ECO:0008006" key="6">
    <source>
        <dbReference type="Google" id="ProtNLM"/>
    </source>
</evidence>
<feature type="domain" description="DUF4139" evidence="2">
    <location>
        <begin position="232"/>
        <end position="572"/>
    </location>
</feature>
<dbReference type="Pfam" id="PF13600">
    <property type="entry name" value="DUF4140"/>
    <property type="match status" value="1"/>
</dbReference>
<feature type="chain" id="PRO_5037066340" description="Mucoidy inhibitor MuiA family protein" evidence="1">
    <location>
        <begin position="21"/>
        <end position="579"/>
    </location>
</feature>
<dbReference type="PANTHER" id="PTHR31005">
    <property type="entry name" value="DUF4139 DOMAIN-CONTAINING PROTEIN"/>
    <property type="match status" value="1"/>
</dbReference>
<accession>A0A916NDQ0</accession>
<evidence type="ECO:0000259" key="3">
    <source>
        <dbReference type="Pfam" id="PF13600"/>
    </source>
</evidence>
<dbReference type="KEGG" id="ptan:CRYO30217_02823"/>
<evidence type="ECO:0000256" key="1">
    <source>
        <dbReference type="SAM" id="SignalP"/>
    </source>
</evidence>
<dbReference type="InterPro" id="IPR037291">
    <property type="entry name" value="DUF4139"/>
</dbReference>
<evidence type="ECO:0000313" key="5">
    <source>
        <dbReference type="Proteomes" id="UP000683507"/>
    </source>
</evidence>
<dbReference type="EMBL" id="OU015584">
    <property type="protein sequence ID" value="CAG5085640.1"/>
    <property type="molecule type" value="Genomic_DNA"/>
</dbReference>
<evidence type="ECO:0000313" key="4">
    <source>
        <dbReference type="EMBL" id="CAG5085640.1"/>
    </source>
</evidence>
<dbReference type="NCBIfam" id="TIGR02231">
    <property type="entry name" value="mucoidy inhibitor MuiA family protein"/>
    <property type="match status" value="1"/>
</dbReference>
<feature type="domain" description="DUF4140" evidence="3">
    <location>
        <begin position="30"/>
        <end position="135"/>
    </location>
</feature>
<dbReference type="InterPro" id="IPR011935">
    <property type="entry name" value="CHP02231"/>
</dbReference>
<feature type="signal peptide" evidence="1">
    <location>
        <begin position="1"/>
        <end position="20"/>
    </location>
</feature>
<dbReference type="Pfam" id="PF13598">
    <property type="entry name" value="DUF4139"/>
    <property type="match status" value="1"/>
</dbReference>
<evidence type="ECO:0000259" key="2">
    <source>
        <dbReference type="Pfam" id="PF13598"/>
    </source>
</evidence>
<protein>
    <recommendedName>
        <fullName evidence="6">Mucoidy inhibitor MuiA family protein</fullName>
    </recommendedName>
</protein>
<keyword evidence="1" id="KW-0732">Signal</keyword>
<dbReference type="AlphaFoldDB" id="A0A916NDQ0"/>
<dbReference type="RefSeq" id="WP_258543025.1">
    <property type="nucleotide sequence ID" value="NZ_OU015584.1"/>
</dbReference>
<dbReference type="PANTHER" id="PTHR31005:SF8">
    <property type="entry name" value="DUF4139 DOMAIN-CONTAINING PROTEIN"/>
    <property type="match status" value="1"/>
</dbReference>
<dbReference type="InterPro" id="IPR025554">
    <property type="entry name" value="DUF4140"/>
</dbReference>
<keyword evidence="5" id="KW-1185">Reference proteome</keyword>
<name>A0A916NDQ0_9FLAO</name>
<organism evidence="4 5">
    <name type="scientific">Parvicella tangerina</name>
    <dbReference type="NCBI Taxonomy" id="2829795"/>
    <lineage>
        <taxon>Bacteria</taxon>
        <taxon>Pseudomonadati</taxon>
        <taxon>Bacteroidota</taxon>
        <taxon>Flavobacteriia</taxon>
        <taxon>Flavobacteriales</taxon>
        <taxon>Parvicellaceae</taxon>
        <taxon>Parvicella</taxon>
    </lineage>
</organism>